<accession>A0A5D3DQ10</accession>
<organism evidence="2 3">
    <name type="scientific">Cucumis melo var. makuwa</name>
    <name type="common">Oriental melon</name>
    <dbReference type="NCBI Taxonomy" id="1194695"/>
    <lineage>
        <taxon>Eukaryota</taxon>
        <taxon>Viridiplantae</taxon>
        <taxon>Streptophyta</taxon>
        <taxon>Embryophyta</taxon>
        <taxon>Tracheophyta</taxon>
        <taxon>Spermatophyta</taxon>
        <taxon>Magnoliopsida</taxon>
        <taxon>eudicotyledons</taxon>
        <taxon>Gunneridae</taxon>
        <taxon>Pentapetalae</taxon>
        <taxon>rosids</taxon>
        <taxon>fabids</taxon>
        <taxon>Cucurbitales</taxon>
        <taxon>Cucurbitaceae</taxon>
        <taxon>Benincaseae</taxon>
        <taxon>Cucumis</taxon>
    </lineage>
</organism>
<proteinExistence type="predicted"/>
<evidence type="ECO:0000313" key="3">
    <source>
        <dbReference type="Proteomes" id="UP000321947"/>
    </source>
</evidence>
<dbReference type="AlphaFoldDB" id="A0A5D3DQ10"/>
<reference evidence="2 3" key="1">
    <citation type="submission" date="2019-08" db="EMBL/GenBank/DDBJ databases">
        <title>Draft genome sequences of two oriental melons (Cucumis melo L. var makuwa).</title>
        <authorList>
            <person name="Kwon S.-Y."/>
        </authorList>
    </citation>
    <scope>NUCLEOTIDE SEQUENCE [LARGE SCALE GENOMIC DNA]</scope>
    <source>
        <strain evidence="3">cv. Chang Bougi</strain>
        <tissue evidence="2">Leaf</tissue>
    </source>
</reference>
<feature type="compositionally biased region" description="Polar residues" evidence="1">
    <location>
        <begin position="44"/>
        <end position="56"/>
    </location>
</feature>
<feature type="compositionally biased region" description="Acidic residues" evidence="1">
    <location>
        <begin position="71"/>
        <end position="82"/>
    </location>
</feature>
<feature type="region of interest" description="Disordered" evidence="1">
    <location>
        <begin position="44"/>
        <end position="82"/>
    </location>
</feature>
<protein>
    <submittedName>
        <fullName evidence="2">Uncharacterized protein</fullName>
    </submittedName>
</protein>
<feature type="region of interest" description="Disordered" evidence="1">
    <location>
        <begin position="1"/>
        <end position="27"/>
    </location>
</feature>
<evidence type="ECO:0000313" key="2">
    <source>
        <dbReference type="EMBL" id="TYK25747.1"/>
    </source>
</evidence>
<sequence>MSVLTTHATDFAVFSARSSTHDSEKNNRKPISIWCSYMGESAGNSQPFDPTVNQTGPSPPSTLGAITQSELELEEDDWHCSR</sequence>
<dbReference type="Proteomes" id="UP000321947">
    <property type="component" value="Unassembled WGS sequence"/>
</dbReference>
<evidence type="ECO:0000256" key="1">
    <source>
        <dbReference type="SAM" id="MobiDB-lite"/>
    </source>
</evidence>
<name>A0A5D3DQ10_CUCMM</name>
<dbReference type="EMBL" id="SSTD01003772">
    <property type="protein sequence ID" value="TYK25747.1"/>
    <property type="molecule type" value="Genomic_DNA"/>
</dbReference>
<gene>
    <name evidence="2" type="ORF">E5676_scaffold862G00430</name>
</gene>
<comment type="caution">
    <text evidence="2">The sequence shown here is derived from an EMBL/GenBank/DDBJ whole genome shotgun (WGS) entry which is preliminary data.</text>
</comment>